<reference evidence="1" key="1">
    <citation type="submission" date="2018-05" db="EMBL/GenBank/DDBJ databases">
        <authorList>
            <person name="Lanie J.A."/>
            <person name="Ng W.-L."/>
            <person name="Kazmierczak K.M."/>
            <person name="Andrzejewski T.M."/>
            <person name="Davidsen T.M."/>
            <person name="Wayne K.J."/>
            <person name="Tettelin H."/>
            <person name="Glass J.I."/>
            <person name="Rusch D."/>
            <person name="Podicherti R."/>
            <person name="Tsui H.-C.T."/>
            <person name="Winkler M.E."/>
        </authorList>
    </citation>
    <scope>NUCLEOTIDE SEQUENCE</scope>
</reference>
<proteinExistence type="predicted"/>
<dbReference type="AlphaFoldDB" id="A0A382HPU7"/>
<gene>
    <name evidence="1" type="ORF">METZ01_LOCUS242238</name>
</gene>
<dbReference type="EMBL" id="UINC01062603">
    <property type="protein sequence ID" value="SVB89384.1"/>
    <property type="molecule type" value="Genomic_DNA"/>
</dbReference>
<accession>A0A382HPU7</accession>
<sequence>MKYCILLISLVFSQENSTWEIIQSEILNQNCTLECHVQGSSFAEQSDLILTDDVAYTQLVNALPHNTTALSDGLLRVGTEGLPSLYTSFMWEKINAPDHEHF</sequence>
<evidence type="ECO:0000313" key="1">
    <source>
        <dbReference type="EMBL" id="SVB89384.1"/>
    </source>
</evidence>
<name>A0A382HPU7_9ZZZZ</name>
<protein>
    <submittedName>
        <fullName evidence="1">Uncharacterized protein</fullName>
    </submittedName>
</protein>
<feature type="non-terminal residue" evidence="1">
    <location>
        <position position="102"/>
    </location>
</feature>
<organism evidence="1">
    <name type="scientific">marine metagenome</name>
    <dbReference type="NCBI Taxonomy" id="408172"/>
    <lineage>
        <taxon>unclassified sequences</taxon>
        <taxon>metagenomes</taxon>
        <taxon>ecological metagenomes</taxon>
    </lineage>
</organism>